<evidence type="ECO:0000256" key="11">
    <source>
        <dbReference type="ARBA" id="ARBA00023049"/>
    </source>
</evidence>
<gene>
    <name evidence="14" type="ORF">KC729_06490</name>
</gene>
<dbReference type="SUPFAM" id="SSF55486">
    <property type="entry name" value="Metalloproteases ('zincins'), catalytic domain"/>
    <property type="match status" value="1"/>
</dbReference>
<dbReference type="GO" id="GO:0006508">
    <property type="term" value="P:proteolysis"/>
    <property type="evidence" value="ECO:0007669"/>
    <property type="project" value="UniProtKB-KW"/>
</dbReference>
<dbReference type="GO" id="GO:0008270">
    <property type="term" value="F:zinc ion binding"/>
    <property type="evidence" value="ECO:0007669"/>
    <property type="project" value="InterPro"/>
</dbReference>
<protein>
    <recommendedName>
        <fullName evidence="5">Aminopeptidase N</fullName>
        <ecNumber evidence="4">3.4.11.2</ecNumber>
    </recommendedName>
</protein>
<evidence type="ECO:0000256" key="1">
    <source>
        <dbReference type="ARBA" id="ARBA00000098"/>
    </source>
</evidence>
<name>A0A956LXE9_UNCEI</name>
<dbReference type="GO" id="GO:0042277">
    <property type="term" value="F:peptide binding"/>
    <property type="evidence" value="ECO:0007669"/>
    <property type="project" value="TreeGrafter"/>
</dbReference>
<feature type="non-terminal residue" evidence="14">
    <location>
        <position position="398"/>
    </location>
</feature>
<evidence type="ECO:0000256" key="2">
    <source>
        <dbReference type="ARBA" id="ARBA00001947"/>
    </source>
</evidence>
<dbReference type="Gene3D" id="2.60.40.1730">
    <property type="entry name" value="tricorn interacting facor f3 domain"/>
    <property type="match status" value="1"/>
</dbReference>
<dbReference type="Proteomes" id="UP000697710">
    <property type="component" value="Unassembled WGS sequence"/>
</dbReference>
<dbReference type="AlphaFoldDB" id="A0A956LXE9"/>
<evidence type="ECO:0000256" key="3">
    <source>
        <dbReference type="ARBA" id="ARBA00010136"/>
    </source>
</evidence>
<keyword evidence="7" id="KW-0645">Protease</keyword>
<proteinExistence type="inferred from homology"/>
<dbReference type="SUPFAM" id="SSF63737">
    <property type="entry name" value="Leukotriene A4 hydrolase N-terminal domain"/>
    <property type="match status" value="1"/>
</dbReference>
<evidence type="ECO:0000313" key="15">
    <source>
        <dbReference type="Proteomes" id="UP000697710"/>
    </source>
</evidence>
<dbReference type="PANTHER" id="PTHR11533:SF174">
    <property type="entry name" value="PUROMYCIN-SENSITIVE AMINOPEPTIDASE-RELATED"/>
    <property type="match status" value="1"/>
</dbReference>
<comment type="catalytic activity">
    <reaction evidence="1">
        <text>Release of an N-terminal amino acid, Xaa-|-Yaa- from a peptide, amide or arylamide. Xaa is preferably Ala, but may be most amino acids including Pro (slow action). When a terminal hydrophobic residue is followed by a prolyl residue, the two may be released as an intact Xaa-Pro dipeptide.</text>
        <dbReference type="EC" id="3.4.11.2"/>
    </reaction>
</comment>
<keyword evidence="9" id="KW-0378">Hydrolase</keyword>
<dbReference type="Gene3D" id="1.10.390.10">
    <property type="entry name" value="Neutral Protease Domain 2"/>
    <property type="match status" value="1"/>
</dbReference>
<dbReference type="PRINTS" id="PR00756">
    <property type="entry name" value="ALADIPTASE"/>
</dbReference>
<evidence type="ECO:0000256" key="6">
    <source>
        <dbReference type="ARBA" id="ARBA00022438"/>
    </source>
</evidence>
<evidence type="ECO:0000256" key="4">
    <source>
        <dbReference type="ARBA" id="ARBA00012564"/>
    </source>
</evidence>
<dbReference type="InterPro" id="IPR027268">
    <property type="entry name" value="Peptidase_M4/M1_CTD_sf"/>
</dbReference>
<evidence type="ECO:0000313" key="14">
    <source>
        <dbReference type="EMBL" id="MCA9727314.1"/>
    </source>
</evidence>
<dbReference type="Pfam" id="PF17900">
    <property type="entry name" value="Peptidase_M1_N"/>
    <property type="match status" value="1"/>
</dbReference>
<dbReference type="InterPro" id="IPR014782">
    <property type="entry name" value="Peptidase_M1_dom"/>
</dbReference>
<dbReference type="GO" id="GO:0043171">
    <property type="term" value="P:peptide catabolic process"/>
    <property type="evidence" value="ECO:0007669"/>
    <property type="project" value="TreeGrafter"/>
</dbReference>
<dbReference type="EMBL" id="JAGQHR010000143">
    <property type="protein sequence ID" value="MCA9727314.1"/>
    <property type="molecule type" value="Genomic_DNA"/>
</dbReference>
<feature type="domain" description="Aminopeptidase N-like N-terminal" evidence="13">
    <location>
        <begin position="91"/>
        <end position="267"/>
    </location>
</feature>
<comment type="cofactor">
    <cofactor evidence="2">
        <name>Zn(2+)</name>
        <dbReference type="ChEBI" id="CHEBI:29105"/>
    </cofactor>
</comment>
<comment type="caution">
    <text evidence="14">The sequence shown here is derived from an EMBL/GenBank/DDBJ whole genome shotgun (WGS) entry which is preliminary data.</text>
</comment>
<dbReference type="InterPro" id="IPR001930">
    <property type="entry name" value="Peptidase_M1"/>
</dbReference>
<comment type="similarity">
    <text evidence="3">Belongs to the peptidase M1 family.</text>
</comment>
<accession>A0A956LXE9</accession>
<evidence type="ECO:0000259" key="12">
    <source>
        <dbReference type="Pfam" id="PF01433"/>
    </source>
</evidence>
<dbReference type="EC" id="3.4.11.2" evidence="4"/>
<evidence type="ECO:0000256" key="10">
    <source>
        <dbReference type="ARBA" id="ARBA00022833"/>
    </source>
</evidence>
<keyword evidence="8" id="KW-0479">Metal-binding</keyword>
<evidence type="ECO:0000259" key="13">
    <source>
        <dbReference type="Pfam" id="PF17900"/>
    </source>
</evidence>
<reference evidence="14" key="2">
    <citation type="journal article" date="2021" name="Microbiome">
        <title>Successional dynamics and alternative stable states in a saline activated sludge microbial community over 9 years.</title>
        <authorList>
            <person name="Wang Y."/>
            <person name="Ye J."/>
            <person name="Ju F."/>
            <person name="Liu L."/>
            <person name="Boyd J.A."/>
            <person name="Deng Y."/>
            <person name="Parks D.H."/>
            <person name="Jiang X."/>
            <person name="Yin X."/>
            <person name="Woodcroft B.J."/>
            <person name="Tyson G.W."/>
            <person name="Hugenholtz P."/>
            <person name="Polz M.F."/>
            <person name="Zhang T."/>
        </authorList>
    </citation>
    <scope>NUCLEOTIDE SEQUENCE</scope>
    <source>
        <strain evidence="14">HKST-UBA01</strain>
    </source>
</reference>
<dbReference type="GO" id="GO:0070006">
    <property type="term" value="F:metalloaminopeptidase activity"/>
    <property type="evidence" value="ECO:0007669"/>
    <property type="project" value="TreeGrafter"/>
</dbReference>
<dbReference type="GO" id="GO:0005615">
    <property type="term" value="C:extracellular space"/>
    <property type="evidence" value="ECO:0007669"/>
    <property type="project" value="TreeGrafter"/>
</dbReference>
<evidence type="ECO:0000256" key="8">
    <source>
        <dbReference type="ARBA" id="ARBA00022723"/>
    </source>
</evidence>
<dbReference type="Pfam" id="PF01433">
    <property type="entry name" value="Peptidase_M1"/>
    <property type="match status" value="1"/>
</dbReference>
<feature type="domain" description="Peptidase M1 membrane alanine aminopeptidase" evidence="12">
    <location>
        <begin position="347"/>
        <end position="398"/>
    </location>
</feature>
<sequence>MSRPLMPGATRSKLPMGARLLLSWVGAGVLGAMVATPGGATIPWFDGGGGTPRAWNGLPASADDALGAQFGWGRPSPARSLEDPRFDYDVEHYELVLSVDPDAGTVGGSVAMHLRAETDLAKVVLDMGPSLVADSVIVRGEPAVFTHEGDELSVTLPAVLEIDEREVLTVHYHGPPGPPFFPDWDVFRTHGEDPNTFGLVATLSAPDRADYWWPCKDELTDKATGTIQVSAPPGYVLAANGLRTQHVETVDGVTDTFETRYPMATYLFSITLSNFVEWSETYDSPETGLDFPIQNFVFPEDEAEARVDLATVHESMRAFEKLFGPYPFADPEIGIEKYGHAEVIWGGAMEHQTMTSLGRTFIRGDGSSAWAVAHELSHQWFGNAVTPTTWDDIWLNEG</sequence>
<keyword evidence="10" id="KW-0862">Zinc</keyword>
<evidence type="ECO:0000256" key="5">
    <source>
        <dbReference type="ARBA" id="ARBA00015611"/>
    </source>
</evidence>
<keyword evidence="11" id="KW-0482">Metalloprotease</keyword>
<dbReference type="InterPro" id="IPR045357">
    <property type="entry name" value="Aminopeptidase_N-like_N"/>
</dbReference>
<dbReference type="InterPro" id="IPR042097">
    <property type="entry name" value="Aminopeptidase_N-like_N_sf"/>
</dbReference>
<dbReference type="GO" id="GO:0005737">
    <property type="term" value="C:cytoplasm"/>
    <property type="evidence" value="ECO:0007669"/>
    <property type="project" value="TreeGrafter"/>
</dbReference>
<dbReference type="InterPro" id="IPR050344">
    <property type="entry name" value="Peptidase_M1_aminopeptidases"/>
</dbReference>
<keyword evidence="6" id="KW-0031">Aminopeptidase</keyword>
<dbReference type="GO" id="GO:0016285">
    <property type="term" value="F:alanyl aminopeptidase activity"/>
    <property type="evidence" value="ECO:0007669"/>
    <property type="project" value="UniProtKB-EC"/>
</dbReference>
<dbReference type="GO" id="GO:0016020">
    <property type="term" value="C:membrane"/>
    <property type="evidence" value="ECO:0007669"/>
    <property type="project" value="TreeGrafter"/>
</dbReference>
<dbReference type="PANTHER" id="PTHR11533">
    <property type="entry name" value="PROTEASE M1 ZINC METALLOPROTEASE"/>
    <property type="match status" value="1"/>
</dbReference>
<organism evidence="14 15">
    <name type="scientific">Eiseniibacteriota bacterium</name>
    <dbReference type="NCBI Taxonomy" id="2212470"/>
    <lineage>
        <taxon>Bacteria</taxon>
        <taxon>Candidatus Eiseniibacteriota</taxon>
    </lineage>
</organism>
<evidence type="ECO:0000256" key="7">
    <source>
        <dbReference type="ARBA" id="ARBA00022670"/>
    </source>
</evidence>
<reference evidence="14" key="1">
    <citation type="submission" date="2020-04" db="EMBL/GenBank/DDBJ databases">
        <authorList>
            <person name="Zhang T."/>
        </authorList>
    </citation>
    <scope>NUCLEOTIDE SEQUENCE</scope>
    <source>
        <strain evidence="14">HKST-UBA01</strain>
    </source>
</reference>
<evidence type="ECO:0000256" key="9">
    <source>
        <dbReference type="ARBA" id="ARBA00022801"/>
    </source>
</evidence>